<keyword evidence="1" id="KW-0472">Membrane</keyword>
<keyword evidence="1" id="KW-0812">Transmembrane</keyword>
<dbReference type="RefSeq" id="WP_235055713.1">
    <property type="nucleotide sequence ID" value="NZ_JAKFHA010000020.1"/>
</dbReference>
<organism evidence="2 3">
    <name type="scientific">Yinghuangia soli</name>
    <dbReference type="NCBI Taxonomy" id="2908204"/>
    <lineage>
        <taxon>Bacteria</taxon>
        <taxon>Bacillati</taxon>
        <taxon>Actinomycetota</taxon>
        <taxon>Actinomycetes</taxon>
        <taxon>Kitasatosporales</taxon>
        <taxon>Streptomycetaceae</taxon>
        <taxon>Yinghuangia</taxon>
    </lineage>
</organism>
<keyword evidence="1" id="KW-1133">Transmembrane helix</keyword>
<evidence type="ECO:0000256" key="1">
    <source>
        <dbReference type="SAM" id="Phobius"/>
    </source>
</evidence>
<feature type="transmembrane region" description="Helical" evidence="1">
    <location>
        <begin position="27"/>
        <end position="60"/>
    </location>
</feature>
<accession>A0AA41Q3V7</accession>
<reference evidence="2" key="1">
    <citation type="submission" date="2022-01" db="EMBL/GenBank/DDBJ databases">
        <title>Genome-Based Taxonomic Classification of the Phylum Actinobacteria.</title>
        <authorList>
            <person name="Gao Y."/>
        </authorList>
    </citation>
    <scope>NUCLEOTIDE SEQUENCE</scope>
    <source>
        <strain evidence="2">KLBMP 8922</strain>
    </source>
</reference>
<comment type="caution">
    <text evidence="2">The sequence shown here is derived from an EMBL/GenBank/DDBJ whole genome shotgun (WGS) entry which is preliminary data.</text>
</comment>
<evidence type="ECO:0000313" key="3">
    <source>
        <dbReference type="Proteomes" id="UP001165378"/>
    </source>
</evidence>
<dbReference type="AlphaFoldDB" id="A0AA41Q3V7"/>
<protein>
    <submittedName>
        <fullName evidence="2">Uncharacterized protein</fullName>
    </submittedName>
</protein>
<evidence type="ECO:0000313" key="2">
    <source>
        <dbReference type="EMBL" id="MCF2531048.1"/>
    </source>
</evidence>
<gene>
    <name evidence="2" type="ORF">LZ495_28065</name>
</gene>
<dbReference type="EMBL" id="JAKFHA010000020">
    <property type="protein sequence ID" value="MCF2531048.1"/>
    <property type="molecule type" value="Genomic_DNA"/>
</dbReference>
<name>A0AA41Q3V7_9ACTN</name>
<feature type="transmembrane region" description="Helical" evidence="1">
    <location>
        <begin position="132"/>
        <end position="151"/>
    </location>
</feature>
<keyword evidence="3" id="KW-1185">Reference proteome</keyword>
<sequence>MSDHGTEGHPRLSDDEDLVELRVRRPAAVVLAGLFLIWTVFTVAVVLLTTCVVSIGFAYAWRDGLIWGLALYAALGAVVTGLVIAFGILLVVVSLSMAASVGKPMQIPRYAAEAGAEVELEPTESSCVVGSLLVPAALVAAVLGLAVPASLGPLDTWGRTLAEAVGLA</sequence>
<proteinExistence type="predicted"/>
<dbReference type="Proteomes" id="UP001165378">
    <property type="component" value="Unassembled WGS sequence"/>
</dbReference>
<feature type="transmembrane region" description="Helical" evidence="1">
    <location>
        <begin position="66"/>
        <end position="99"/>
    </location>
</feature>